<dbReference type="AlphaFoldDB" id="A0A3B3SAH6"/>
<comment type="subunit">
    <text evidence="8">Microtubule inner protein component of sperm flagellar doublet microtubules.</text>
</comment>
<dbReference type="PANTHER" id="PTHR31180">
    <property type="entry name" value="CILIA- AND FLAGELLA-ASSOCIATED PROTEIN 107-RELATED"/>
    <property type="match status" value="1"/>
</dbReference>
<proteinExistence type="predicted"/>
<evidence type="ECO:0000256" key="5">
    <source>
        <dbReference type="ARBA" id="ARBA00023212"/>
    </source>
</evidence>
<reference evidence="10" key="1">
    <citation type="submission" date="2025-08" db="UniProtKB">
        <authorList>
            <consortium name="Ensembl"/>
        </authorList>
    </citation>
    <scope>IDENTIFICATION</scope>
</reference>
<keyword evidence="5" id="KW-0206">Cytoskeleton</keyword>
<organism evidence="10 11">
    <name type="scientific">Paramormyrops kingsleyae</name>
    <dbReference type="NCBI Taxonomy" id="1676925"/>
    <lineage>
        <taxon>Eukaryota</taxon>
        <taxon>Metazoa</taxon>
        <taxon>Chordata</taxon>
        <taxon>Craniata</taxon>
        <taxon>Vertebrata</taxon>
        <taxon>Euteleostomi</taxon>
        <taxon>Actinopterygii</taxon>
        <taxon>Neopterygii</taxon>
        <taxon>Teleostei</taxon>
        <taxon>Osteoglossocephala</taxon>
        <taxon>Osteoglossomorpha</taxon>
        <taxon>Osteoglossiformes</taxon>
        <taxon>Mormyridae</taxon>
        <taxon>Paramormyrops</taxon>
    </lineage>
</organism>
<dbReference type="InterPro" id="IPR037662">
    <property type="entry name" value="CFAP68/107"/>
</dbReference>
<evidence type="ECO:0000256" key="9">
    <source>
        <dbReference type="SAM" id="MobiDB-lite"/>
    </source>
</evidence>
<evidence type="ECO:0000256" key="1">
    <source>
        <dbReference type="ARBA" id="ARBA00004611"/>
    </source>
</evidence>
<keyword evidence="4" id="KW-0969">Cilium</keyword>
<dbReference type="GeneTree" id="ENSGT00390000002905"/>
<keyword evidence="2" id="KW-0963">Cytoplasm</keyword>
<evidence type="ECO:0000256" key="6">
    <source>
        <dbReference type="ARBA" id="ARBA00023273"/>
    </source>
</evidence>
<dbReference type="Ensembl" id="ENSPKIT00000007769.1">
    <property type="protein sequence ID" value="ENSPKIP00000027006.1"/>
    <property type="gene ID" value="ENSPKIG00000009235.1"/>
</dbReference>
<dbReference type="PANTHER" id="PTHR31180:SF3">
    <property type="entry name" value="EXPRESSED SEQUENCE EH456644"/>
    <property type="match status" value="1"/>
</dbReference>
<dbReference type="GO" id="GO:0030317">
    <property type="term" value="P:flagellated sperm motility"/>
    <property type="evidence" value="ECO:0007669"/>
    <property type="project" value="InterPro"/>
</dbReference>
<evidence type="ECO:0000256" key="3">
    <source>
        <dbReference type="ARBA" id="ARBA00022846"/>
    </source>
</evidence>
<sequence length="168" mass="19675">QAMKTGVSCHQFHVKTPLACHLFNHHQSQHTREVWRDLGEDDKFGQYGWRCSTSEDAYSNCTLTGNWCEERFDIRRLVQRRPLPSQFAHYFETAYSSSYNTERISHRFREVHSFPGHQPELDPPHVKCIPNSIYREDFRDPQHHRSRTRATSAQQVQPGAVPSSHQEG</sequence>
<comment type="function">
    <text evidence="7">Microtubule inner protein (MIP) part of the dynein-decorated doublet microtubules (DMTs) in cilia axoneme, which is required for motile cilia beating.</text>
</comment>
<evidence type="ECO:0000313" key="11">
    <source>
        <dbReference type="Proteomes" id="UP000261540"/>
    </source>
</evidence>
<evidence type="ECO:0000256" key="8">
    <source>
        <dbReference type="ARBA" id="ARBA00046435"/>
    </source>
</evidence>
<accession>A0A3B3SAH6</accession>
<dbReference type="Proteomes" id="UP000261540">
    <property type="component" value="Unplaced"/>
</dbReference>
<feature type="region of interest" description="Disordered" evidence="9">
    <location>
        <begin position="139"/>
        <end position="168"/>
    </location>
</feature>
<evidence type="ECO:0000256" key="2">
    <source>
        <dbReference type="ARBA" id="ARBA00022490"/>
    </source>
</evidence>
<dbReference type="Pfam" id="PF06608">
    <property type="entry name" value="CFAP68"/>
    <property type="match status" value="1"/>
</dbReference>
<protein>
    <submittedName>
        <fullName evidence="10">Cilia and flagella associated protein 68</fullName>
    </submittedName>
</protein>
<comment type="subcellular location">
    <subcellularLocation>
        <location evidence="1">Cytoplasm</location>
        <location evidence="1">Cytoskeleton</location>
        <location evidence="1">Flagellum axoneme</location>
    </subcellularLocation>
</comment>
<dbReference type="STRING" id="1676925.ENSPKIP00000027006"/>
<keyword evidence="3" id="KW-0282">Flagellum</keyword>
<keyword evidence="11" id="KW-1185">Reference proteome</keyword>
<name>A0A3B3SAH6_9TELE</name>
<evidence type="ECO:0000256" key="7">
    <source>
        <dbReference type="ARBA" id="ARBA00035003"/>
    </source>
</evidence>
<dbReference type="InterPro" id="IPR009524">
    <property type="entry name" value="CFAP68"/>
</dbReference>
<dbReference type="GO" id="GO:0005634">
    <property type="term" value="C:nucleus"/>
    <property type="evidence" value="ECO:0007669"/>
    <property type="project" value="InterPro"/>
</dbReference>
<dbReference type="GO" id="GO:0005930">
    <property type="term" value="C:axoneme"/>
    <property type="evidence" value="ECO:0007669"/>
    <property type="project" value="UniProtKB-ARBA"/>
</dbReference>
<keyword evidence="6" id="KW-0966">Cell projection</keyword>
<feature type="compositionally biased region" description="Polar residues" evidence="9">
    <location>
        <begin position="149"/>
        <end position="168"/>
    </location>
</feature>
<evidence type="ECO:0000256" key="4">
    <source>
        <dbReference type="ARBA" id="ARBA00023069"/>
    </source>
</evidence>
<evidence type="ECO:0000313" key="10">
    <source>
        <dbReference type="Ensembl" id="ENSPKIP00000027006.1"/>
    </source>
</evidence>
<reference evidence="10" key="2">
    <citation type="submission" date="2025-09" db="UniProtKB">
        <authorList>
            <consortium name="Ensembl"/>
        </authorList>
    </citation>
    <scope>IDENTIFICATION</scope>
</reference>